<evidence type="ECO:0000313" key="2">
    <source>
        <dbReference type="EMBL" id="MFC4562085.1"/>
    </source>
</evidence>
<dbReference type="SUPFAM" id="SSF53383">
    <property type="entry name" value="PLP-dependent transferases"/>
    <property type="match status" value="1"/>
</dbReference>
<proteinExistence type="predicted"/>
<accession>A0ABV9DTR1</accession>
<gene>
    <name evidence="2" type="ORF">ACFO4E_09480</name>
</gene>
<dbReference type="InterPro" id="IPR015421">
    <property type="entry name" value="PyrdxlP-dep_Trfase_major"/>
</dbReference>
<dbReference type="InterPro" id="IPR000192">
    <property type="entry name" value="Aminotrans_V_dom"/>
</dbReference>
<dbReference type="InterPro" id="IPR015424">
    <property type="entry name" value="PyrdxlP-dep_Trfase"/>
</dbReference>
<dbReference type="EMBL" id="JBHSFQ010000006">
    <property type="protein sequence ID" value="MFC4562085.1"/>
    <property type="molecule type" value="Genomic_DNA"/>
</dbReference>
<dbReference type="GO" id="GO:0008483">
    <property type="term" value="F:transaminase activity"/>
    <property type="evidence" value="ECO:0007669"/>
    <property type="project" value="UniProtKB-KW"/>
</dbReference>
<dbReference type="Gene3D" id="3.40.640.10">
    <property type="entry name" value="Type I PLP-dependent aspartate aminotransferase-like (Major domain)"/>
    <property type="match status" value="1"/>
</dbReference>
<name>A0ABV9DTR1_9ACTN</name>
<keyword evidence="2" id="KW-0032">Aminotransferase</keyword>
<evidence type="ECO:0000313" key="3">
    <source>
        <dbReference type="Proteomes" id="UP001595923"/>
    </source>
</evidence>
<dbReference type="Gene3D" id="3.90.1150.10">
    <property type="entry name" value="Aspartate Aminotransferase, domain 1"/>
    <property type="match status" value="1"/>
</dbReference>
<organism evidence="2 3">
    <name type="scientific">Nocardiopsis mangrovi</name>
    <dbReference type="NCBI Taxonomy" id="1179818"/>
    <lineage>
        <taxon>Bacteria</taxon>
        <taxon>Bacillati</taxon>
        <taxon>Actinomycetota</taxon>
        <taxon>Actinomycetes</taxon>
        <taxon>Streptosporangiales</taxon>
        <taxon>Nocardiopsidaceae</taxon>
        <taxon>Nocardiopsis</taxon>
    </lineage>
</organism>
<keyword evidence="3" id="KW-1185">Reference proteome</keyword>
<reference evidence="3" key="1">
    <citation type="journal article" date="2019" name="Int. J. Syst. Evol. Microbiol.">
        <title>The Global Catalogue of Microorganisms (GCM) 10K type strain sequencing project: providing services to taxonomists for standard genome sequencing and annotation.</title>
        <authorList>
            <consortium name="The Broad Institute Genomics Platform"/>
            <consortium name="The Broad Institute Genome Sequencing Center for Infectious Disease"/>
            <person name="Wu L."/>
            <person name="Ma J."/>
        </authorList>
    </citation>
    <scope>NUCLEOTIDE SEQUENCE [LARGE SCALE GENOMIC DNA]</scope>
    <source>
        <strain evidence="3">XZYJ18</strain>
    </source>
</reference>
<sequence>MDIGTAQDLWKIDSVWLNTAQYGIPPRPAHEALSDAVATWRHGAGLPGPWGAAAASARRSFAALVGAPPEDIAQGTTTSQLMGTLAASVPDGARVLVPEGDFTSAVFPWMAQADRGVRVTAVPLAGLAGAIDDDTWLVAFSLVQSADGTLSPAGDVLAAARRHGARVAVDATQAVGWLPIDATRYDALICSCYKWLMAPRGLAYGYLAPGLRPLLRPGSAGPSAAHDPLGAFYASEMKLADDASRFDVAPNWFAAVAAARSMDVLLEIGVPRIHAHNVALANRFRAVLGLEPGDSAITSVRAPDAGERLRAAGVVAAERAGGARVSFHAYSTEEDADRAAAALL</sequence>
<dbReference type="Proteomes" id="UP001595923">
    <property type="component" value="Unassembled WGS sequence"/>
</dbReference>
<dbReference type="PANTHER" id="PTHR43586">
    <property type="entry name" value="CYSTEINE DESULFURASE"/>
    <property type="match status" value="1"/>
</dbReference>
<protein>
    <submittedName>
        <fullName evidence="2">Aminotransferase class V-fold PLP-dependent enzyme</fullName>
    </submittedName>
</protein>
<keyword evidence="2" id="KW-0808">Transferase</keyword>
<feature type="domain" description="Aminotransferase class V" evidence="1">
    <location>
        <begin position="53"/>
        <end position="288"/>
    </location>
</feature>
<dbReference type="RefSeq" id="WP_378572958.1">
    <property type="nucleotide sequence ID" value="NZ_JBHSFQ010000006.1"/>
</dbReference>
<dbReference type="Pfam" id="PF00266">
    <property type="entry name" value="Aminotran_5"/>
    <property type="match status" value="1"/>
</dbReference>
<comment type="caution">
    <text evidence="2">The sequence shown here is derived from an EMBL/GenBank/DDBJ whole genome shotgun (WGS) entry which is preliminary data.</text>
</comment>
<dbReference type="PANTHER" id="PTHR43586:SF21">
    <property type="entry name" value="PYRIDOXAL PHOSPHATE (PLP)-DEPENDENT ASPARTATE AMINOTRANSFERASE SUPERFAMILY"/>
    <property type="match status" value="1"/>
</dbReference>
<evidence type="ECO:0000259" key="1">
    <source>
        <dbReference type="Pfam" id="PF00266"/>
    </source>
</evidence>
<dbReference type="InterPro" id="IPR015422">
    <property type="entry name" value="PyrdxlP-dep_Trfase_small"/>
</dbReference>